<protein>
    <submittedName>
        <fullName evidence="2">Putative enzyme related to lactoylglutathione lyase</fullName>
    </submittedName>
</protein>
<sequence>MASHELGISHGFSGFSVPDIDAARGFYAETLGLAVTDAGMGLLSLELPGGAMVTVYPKPDHQPAVFTIVNLVVDDIDVAVDGLTAKGVEFIHYDGFGQDEKGIARSGGDNPGPSIAWFTDPAGNILSVLHTD</sequence>
<gene>
    <name evidence="2" type="ORF">HNR05_003275</name>
</gene>
<organism evidence="2 3">
    <name type="scientific">Glaciibacter psychrotolerans</name>
    <dbReference type="NCBI Taxonomy" id="670054"/>
    <lineage>
        <taxon>Bacteria</taxon>
        <taxon>Bacillati</taxon>
        <taxon>Actinomycetota</taxon>
        <taxon>Actinomycetes</taxon>
        <taxon>Micrococcales</taxon>
        <taxon>Microbacteriaceae</taxon>
        <taxon>Glaciibacter</taxon>
    </lineage>
</organism>
<evidence type="ECO:0000259" key="1">
    <source>
        <dbReference type="PROSITE" id="PS51819"/>
    </source>
</evidence>
<dbReference type="AlphaFoldDB" id="A0A7Z0J827"/>
<dbReference type="Proteomes" id="UP000537260">
    <property type="component" value="Unassembled WGS sequence"/>
</dbReference>
<proteinExistence type="predicted"/>
<keyword evidence="2" id="KW-0456">Lyase</keyword>
<dbReference type="Pfam" id="PF00903">
    <property type="entry name" value="Glyoxalase"/>
    <property type="match status" value="1"/>
</dbReference>
<accession>A0A7Z0J827</accession>
<dbReference type="EMBL" id="JACCFM010000001">
    <property type="protein sequence ID" value="NYJ21484.1"/>
    <property type="molecule type" value="Genomic_DNA"/>
</dbReference>
<reference evidence="2 3" key="1">
    <citation type="submission" date="2020-07" db="EMBL/GenBank/DDBJ databases">
        <title>Sequencing the genomes of 1000 actinobacteria strains.</title>
        <authorList>
            <person name="Klenk H.-P."/>
        </authorList>
    </citation>
    <scope>NUCLEOTIDE SEQUENCE [LARGE SCALE GENOMIC DNA]</scope>
    <source>
        <strain evidence="2 3">LI1</strain>
    </source>
</reference>
<evidence type="ECO:0000313" key="3">
    <source>
        <dbReference type="Proteomes" id="UP000537260"/>
    </source>
</evidence>
<dbReference type="InterPro" id="IPR029068">
    <property type="entry name" value="Glyas_Bleomycin-R_OHBP_Dase"/>
</dbReference>
<comment type="caution">
    <text evidence="2">The sequence shown here is derived from an EMBL/GenBank/DDBJ whole genome shotgun (WGS) entry which is preliminary data.</text>
</comment>
<name>A0A7Z0J827_9MICO</name>
<dbReference type="PROSITE" id="PS51819">
    <property type="entry name" value="VOC"/>
    <property type="match status" value="1"/>
</dbReference>
<dbReference type="SUPFAM" id="SSF54593">
    <property type="entry name" value="Glyoxalase/Bleomycin resistance protein/Dihydroxybiphenyl dioxygenase"/>
    <property type="match status" value="1"/>
</dbReference>
<evidence type="ECO:0000313" key="2">
    <source>
        <dbReference type="EMBL" id="NYJ21484.1"/>
    </source>
</evidence>
<dbReference type="GO" id="GO:0016829">
    <property type="term" value="F:lyase activity"/>
    <property type="evidence" value="ECO:0007669"/>
    <property type="project" value="UniProtKB-KW"/>
</dbReference>
<dbReference type="InterPro" id="IPR037523">
    <property type="entry name" value="VOC_core"/>
</dbReference>
<dbReference type="Gene3D" id="3.10.180.10">
    <property type="entry name" value="2,3-Dihydroxybiphenyl 1,2-Dioxygenase, domain 1"/>
    <property type="match status" value="1"/>
</dbReference>
<keyword evidence="3" id="KW-1185">Reference proteome</keyword>
<dbReference type="InterPro" id="IPR004360">
    <property type="entry name" value="Glyas_Fos-R_dOase_dom"/>
</dbReference>
<dbReference type="RefSeq" id="WP_179580075.1">
    <property type="nucleotide sequence ID" value="NZ_JACCFM010000001.1"/>
</dbReference>
<feature type="domain" description="VOC" evidence="1">
    <location>
        <begin position="7"/>
        <end position="131"/>
    </location>
</feature>